<evidence type="ECO:0000313" key="11">
    <source>
        <dbReference type="EMBL" id="MCG4564222.1"/>
    </source>
</evidence>
<evidence type="ECO:0000313" key="14">
    <source>
        <dbReference type="Proteomes" id="UP001108123"/>
    </source>
</evidence>
<evidence type="ECO:0000256" key="5">
    <source>
        <dbReference type="ARBA" id="ARBA00012060"/>
    </source>
</evidence>
<dbReference type="PANTHER" id="PTHR21272:SF3">
    <property type="entry name" value="CATABOLIC 3-DEHYDROQUINASE"/>
    <property type="match status" value="1"/>
</dbReference>
<evidence type="ECO:0000256" key="8">
    <source>
        <dbReference type="PIRSR" id="PIRSR001399-1"/>
    </source>
</evidence>
<dbReference type="NCBIfam" id="NF003805">
    <property type="entry name" value="PRK05395.1-2"/>
    <property type="match status" value="1"/>
</dbReference>
<sequence length="143" mass="16152">MKILVIHGPNLNILGNRKKEYYGEKNIEEVNRMIQSKAKSLGFKVDIFQYNCEGDIVSKLNSTLDDEYSGIVINAGAYTHYSIAIRDAIESVRVPTIEVHLSNIYGREEFRRISMIAPVCTGQITGFGPYSYLLALEAIKYLI</sequence>
<dbReference type="EMBL" id="JAKNID010000004">
    <property type="protein sequence ID" value="MCG4564222.1"/>
    <property type="molecule type" value="Genomic_DNA"/>
</dbReference>
<comment type="pathway">
    <text evidence="2 7">Metabolic intermediate biosynthesis; chorismate biosynthesis; chorismate from D-erythrose 4-phosphate and phosphoenolpyruvate: step 3/7.</text>
</comment>
<dbReference type="EMBL" id="VULR01000004">
    <property type="protein sequence ID" value="MSS42864.1"/>
    <property type="molecule type" value="Genomic_DNA"/>
</dbReference>
<reference evidence="12 13" key="1">
    <citation type="submission" date="2019-08" db="EMBL/GenBank/DDBJ databases">
        <title>In-depth cultivation of the pig gut microbiome towards novel bacterial diversity and tailored functional studies.</title>
        <authorList>
            <person name="Wylensek D."/>
            <person name="Hitch T.C.A."/>
            <person name="Clavel T."/>
        </authorList>
    </citation>
    <scope>NUCLEOTIDE SEQUENCE [LARGE SCALE GENOMIC DNA]</scope>
    <source>
        <strain evidence="12 13">Med78-601-WT-4W-RMD-3</strain>
    </source>
</reference>
<feature type="site" description="Transition state stabilizer" evidence="7 10">
    <location>
        <position position="17"/>
    </location>
</feature>
<feature type="binding site" evidence="7 9">
    <location>
        <position position="87"/>
    </location>
    <ligand>
        <name>substrate</name>
    </ligand>
</feature>
<dbReference type="NCBIfam" id="NF003807">
    <property type="entry name" value="PRK05395.1-4"/>
    <property type="match status" value="1"/>
</dbReference>
<dbReference type="UniPathway" id="UPA00053">
    <property type="reaction ID" value="UER00086"/>
</dbReference>
<protein>
    <recommendedName>
        <fullName evidence="5 7">3-dehydroquinate dehydratase</fullName>
        <shortName evidence="7">3-dehydroquinase</shortName>
        <ecNumber evidence="5 7">4.2.1.10</ecNumber>
    </recommendedName>
    <alternativeName>
        <fullName evidence="7">Type II DHQase</fullName>
    </alternativeName>
</protein>
<dbReference type="AlphaFoldDB" id="A0A844FFU2"/>
<comment type="function">
    <text evidence="7">Catalyzes a trans-dehydration via an enolate intermediate.</text>
</comment>
<evidence type="ECO:0000256" key="9">
    <source>
        <dbReference type="PIRSR" id="PIRSR001399-2"/>
    </source>
</evidence>
<comment type="catalytic activity">
    <reaction evidence="1 7">
        <text>3-dehydroquinate = 3-dehydroshikimate + H2O</text>
        <dbReference type="Rhea" id="RHEA:21096"/>
        <dbReference type="ChEBI" id="CHEBI:15377"/>
        <dbReference type="ChEBI" id="CHEBI:16630"/>
        <dbReference type="ChEBI" id="CHEBI:32364"/>
        <dbReference type="EC" id="4.2.1.10"/>
    </reaction>
</comment>
<dbReference type="Gene3D" id="3.40.50.9100">
    <property type="entry name" value="Dehydroquinase, class II"/>
    <property type="match status" value="1"/>
</dbReference>
<dbReference type="HAMAP" id="MF_00169">
    <property type="entry name" value="AroQ"/>
    <property type="match status" value="1"/>
</dbReference>
<dbReference type="GO" id="GO:0009073">
    <property type="term" value="P:aromatic amino acid family biosynthetic process"/>
    <property type="evidence" value="ECO:0007669"/>
    <property type="project" value="UniProtKB-KW"/>
</dbReference>
<evidence type="ECO:0000313" key="13">
    <source>
        <dbReference type="Proteomes" id="UP000462760"/>
    </source>
</evidence>
<dbReference type="Proteomes" id="UP001108123">
    <property type="component" value="Unassembled WGS sequence"/>
</dbReference>
<dbReference type="InterPro" id="IPR036441">
    <property type="entry name" value="DHquinase_II_sf"/>
</dbReference>
<evidence type="ECO:0000256" key="3">
    <source>
        <dbReference type="ARBA" id="ARBA00011037"/>
    </source>
</evidence>
<dbReference type="EC" id="4.2.1.10" evidence="5 7"/>
<dbReference type="NCBIfam" id="TIGR01088">
    <property type="entry name" value="aroQ"/>
    <property type="match status" value="1"/>
</dbReference>
<proteinExistence type="inferred from homology"/>
<feature type="active site" description="Proton acceptor" evidence="7 8">
    <location>
        <position position="22"/>
    </location>
</feature>
<dbReference type="PIRSF" id="PIRSF001399">
    <property type="entry name" value="DHquinase_II"/>
    <property type="match status" value="1"/>
</dbReference>
<dbReference type="Pfam" id="PF01220">
    <property type="entry name" value="DHquinase_II"/>
    <property type="match status" value="1"/>
</dbReference>
<evidence type="ECO:0000256" key="7">
    <source>
        <dbReference type="HAMAP-Rule" id="MF_00169"/>
    </source>
</evidence>
<dbReference type="Proteomes" id="UP000462760">
    <property type="component" value="Unassembled WGS sequence"/>
</dbReference>
<dbReference type="GO" id="GO:0003855">
    <property type="term" value="F:3-dehydroquinate dehydratase activity"/>
    <property type="evidence" value="ECO:0007669"/>
    <property type="project" value="UniProtKB-UniRule"/>
</dbReference>
<reference evidence="11" key="2">
    <citation type="submission" date="2022-01" db="EMBL/GenBank/DDBJ databases">
        <title>Collection of gut derived symbiotic bacterial strains cultured from healthy donors.</title>
        <authorList>
            <person name="Lin H."/>
            <person name="Kohout C."/>
            <person name="Waligurski E."/>
            <person name="Pamer E.G."/>
        </authorList>
    </citation>
    <scope>NUCLEOTIDE SEQUENCE</scope>
    <source>
        <strain evidence="11">MSK.14.39</strain>
    </source>
</reference>
<feature type="binding site" evidence="7 9">
    <location>
        <position position="111"/>
    </location>
    <ligand>
        <name>substrate</name>
    </ligand>
</feature>
<evidence type="ECO:0000256" key="2">
    <source>
        <dbReference type="ARBA" id="ARBA00004902"/>
    </source>
</evidence>
<feature type="binding site" evidence="7 9">
    <location>
        <position position="80"/>
    </location>
    <ligand>
        <name>substrate</name>
    </ligand>
</feature>
<dbReference type="RefSeq" id="WP_154483430.1">
    <property type="nucleotide sequence ID" value="NZ_JAHLOA010000004.1"/>
</dbReference>
<comment type="subunit">
    <text evidence="4 7">Homododecamer.</text>
</comment>
<dbReference type="CDD" id="cd00466">
    <property type="entry name" value="DHQase_II"/>
    <property type="match status" value="1"/>
</dbReference>
<evidence type="ECO:0000256" key="1">
    <source>
        <dbReference type="ARBA" id="ARBA00001864"/>
    </source>
</evidence>
<keyword evidence="14" id="KW-1185">Reference proteome</keyword>
<dbReference type="InterPro" id="IPR001874">
    <property type="entry name" value="DHquinase_II"/>
</dbReference>
<comment type="similarity">
    <text evidence="3 7">Belongs to the type-II 3-dehydroquinase family.</text>
</comment>
<comment type="caution">
    <text evidence="12">The sequence shown here is derived from an EMBL/GenBank/DDBJ whole genome shotgun (WGS) entry which is preliminary data.</text>
</comment>
<accession>A0A844FFU2</accession>
<evidence type="ECO:0000313" key="12">
    <source>
        <dbReference type="EMBL" id="MSS42864.1"/>
    </source>
</evidence>
<keyword evidence="7" id="KW-0028">Amino-acid biosynthesis</keyword>
<evidence type="ECO:0000256" key="6">
    <source>
        <dbReference type="ARBA" id="ARBA00023239"/>
    </source>
</evidence>
<dbReference type="GO" id="GO:0019631">
    <property type="term" value="P:quinate catabolic process"/>
    <property type="evidence" value="ECO:0007669"/>
    <property type="project" value="TreeGrafter"/>
</dbReference>
<dbReference type="GO" id="GO:0008652">
    <property type="term" value="P:amino acid biosynthetic process"/>
    <property type="evidence" value="ECO:0007669"/>
    <property type="project" value="UniProtKB-KW"/>
</dbReference>
<gene>
    <name evidence="7 12" type="primary">aroQ</name>
    <name evidence="12" type="ORF">FYJ27_03830</name>
    <name evidence="11" type="ORF">L0P62_02065</name>
</gene>
<dbReference type="SUPFAM" id="SSF52304">
    <property type="entry name" value="Type II 3-dehydroquinate dehydratase"/>
    <property type="match status" value="1"/>
</dbReference>
<feature type="binding site" evidence="7 9">
    <location>
        <begin position="101"/>
        <end position="102"/>
    </location>
    <ligand>
        <name>substrate</name>
    </ligand>
</feature>
<feature type="binding site" evidence="7 9">
    <location>
        <position position="74"/>
    </location>
    <ligand>
        <name>substrate</name>
    </ligand>
</feature>
<evidence type="ECO:0000256" key="4">
    <source>
        <dbReference type="ARBA" id="ARBA00011193"/>
    </source>
</evidence>
<evidence type="ECO:0000256" key="10">
    <source>
        <dbReference type="PIRSR" id="PIRSR001399-3"/>
    </source>
</evidence>
<name>A0A844FFU2_9FIRM</name>
<keyword evidence="7" id="KW-0057">Aromatic amino acid biosynthesis</keyword>
<organism evidence="12 13">
    <name type="scientific">Anaerosalibacter bizertensis</name>
    <dbReference type="NCBI Taxonomy" id="932217"/>
    <lineage>
        <taxon>Bacteria</taxon>
        <taxon>Bacillati</taxon>
        <taxon>Bacillota</taxon>
        <taxon>Tissierellia</taxon>
        <taxon>Tissierellales</taxon>
        <taxon>Sporanaerobacteraceae</taxon>
        <taxon>Anaerosalibacter</taxon>
    </lineage>
</organism>
<dbReference type="GO" id="GO:0009423">
    <property type="term" value="P:chorismate biosynthetic process"/>
    <property type="evidence" value="ECO:0007669"/>
    <property type="project" value="UniProtKB-UniRule"/>
</dbReference>
<keyword evidence="6 7" id="KW-0456">Lyase</keyword>
<dbReference type="PANTHER" id="PTHR21272">
    <property type="entry name" value="CATABOLIC 3-DEHYDROQUINASE"/>
    <property type="match status" value="1"/>
</dbReference>
<feature type="active site" description="Proton donor" evidence="7 8">
    <location>
        <position position="100"/>
    </location>
</feature>
<dbReference type="OrthoDB" id="9790793at2"/>